<proteinExistence type="inferred from homology"/>
<dbReference type="PANTHER" id="PTHR46366">
    <property type="entry name" value="PRO-APOPTOTIC SERINE PROTEASE NMA111"/>
    <property type="match status" value="1"/>
</dbReference>
<dbReference type="EMBL" id="JAXIOK010000014">
    <property type="protein sequence ID" value="KAK4755135.1"/>
    <property type="molecule type" value="Genomic_DNA"/>
</dbReference>
<dbReference type="SUPFAM" id="SSF50156">
    <property type="entry name" value="PDZ domain-like"/>
    <property type="match status" value="3"/>
</dbReference>
<reference evidence="4 5" key="1">
    <citation type="journal article" date="2023" name="Hortic Res">
        <title>Pangenome of water caltrop reveals structural variations and asymmetric subgenome divergence after allopolyploidization.</title>
        <authorList>
            <person name="Zhang X."/>
            <person name="Chen Y."/>
            <person name="Wang L."/>
            <person name="Yuan Y."/>
            <person name="Fang M."/>
            <person name="Shi L."/>
            <person name="Lu R."/>
            <person name="Comes H.P."/>
            <person name="Ma Y."/>
            <person name="Chen Y."/>
            <person name="Huang G."/>
            <person name="Zhou Y."/>
            <person name="Zheng Z."/>
            <person name="Qiu Y."/>
        </authorList>
    </citation>
    <scope>NUCLEOTIDE SEQUENCE [LARGE SCALE GENOMIC DNA]</scope>
    <source>
        <tissue evidence="4">Roots</tissue>
    </source>
</reference>
<sequence length="1137" mass="126224">MYEEERERDGMEEEQLSDSSMDDRQTVGVDAAVEGDIYMEVEGALASKENAEDWRRAIDKVVPAVVVLRITVPRAFDTRAPGSFHATGFVVDKRLGIILTNRHVVSPGPVVAEATFANHEEIPVHPIYRDPVHDFGFFRYDPDAIQFLTYDEIPLAPEAASVGLEIRVIGNDSKEKISILSGTLARLDRDAPHYTSHGYNDFNTFYIQAASGTKGGSSGSPVIDWKGRAVALNAGSKRTGASAFFLPLERVVRALKFLQKGKNSFQDESEAVSIPRGTLQVTFLHKGFNEIRRLGLQTDTEKMVREASPPEETGMLVVDSVVPGGPGHKHLEPGDVLICMNGEVITRFLKMEVLLDDLVDQKVELLIERGDRPINVNLMVQDLHSISPDHFLEVSGAIIHPLSYQQARNFQFQCGLVYVAEPGYMFYRAGVPRHAIIKKFAGVEIAVLEDLITTLSKLHRGACIPLEYVNYKNRHHRKSALVTIDHHEWYTAPQVYTRNDSDGLWTAKPAFEPLPLLLTRHVSKIQRVTGKQTLPCSGDPNSVEHIPQERIQELINGVKSIGICEGHSFDTHGQGELDTRRNRLSIKEDSSTDGALADYSLLDDIVVEIGDRRDVENVADMTDCHGKISHPANASYAEHVIEPTLVMVEVHIPPSIMVDGIHSRNISGTGVIVHHSQDMGLVAVDKNTVPVSMSDVILSFVAFPIEIHAEVVFLHPVHNYALVAYDPSALGPVGASVVRAAKLLPEPPLQRGDSVHLVGLSKSLRALSRKSIVTNSCAALNIGSTITPIYRAINLEVIVLDTDFGSDFSGVLTDERGQVQALWGRFNRQVSTSRNNREINKFVWHHTKILQGRLNRQLAMGIPVYVISQVVEKIVPDAKGPTLLINGIKRAMPLVRILEVELLPRLLSKARNFGLSEEWVQVLVTKDPLRRQILRVKGCWAGSKAENILEHGDMILTINGEPVTCFQEVERACQALDNIENDNDGNLKMTIFRQGREIGVLVGTDVRDGSGTTRVVNWCGCIVQNPHPAVRALGFLPEEGHGVYVARCSPGSPVRRYGLSSLQWIVEVDGKPTPDLDAFVRMAEELEHGQFVRIRTVMLNGKPRVLTLKQDLHYWPTCELRFDPEAAIWRRKTIRGL</sequence>
<dbReference type="Proteomes" id="UP001345219">
    <property type="component" value="Chromosome 8"/>
</dbReference>
<keyword evidence="5" id="KW-1185">Reference proteome</keyword>
<dbReference type="InterPro" id="IPR043504">
    <property type="entry name" value="Peptidase_S1_PA_chymotrypsin"/>
</dbReference>
<comment type="caution">
    <text evidence="4">The sequence shown here is derived from an EMBL/GenBank/DDBJ whole genome shotgun (WGS) entry which is preliminary data.</text>
</comment>
<comment type="similarity">
    <text evidence="1">Belongs to the peptidase S1C family.</text>
</comment>
<feature type="domain" description="PDZ" evidence="3">
    <location>
        <begin position="280"/>
        <end position="382"/>
    </location>
</feature>
<dbReference type="SMART" id="SM00228">
    <property type="entry name" value="PDZ"/>
    <property type="match status" value="3"/>
</dbReference>
<feature type="region of interest" description="Disordered" evidence="2">
    <location>
        <begin position="1"/>
        <end position="24"/>
    </location>
</feature>
<dbReference type="PROSITE" id="PS50106">
    <property type="entry name" value="PDZ"/>
    <property type="match status" value="1"/>
</dbReference>
<gene>
    <name evidence="4" type="ORF">SAY87_008892</name>
</gene>
<dbReference type="GO" id="GO:0004252">
    <property type="term" value="F:serine-type endopeptidase activity"/>
    <property type="evidence" value="ECO:0007669"/>
    <property type="project" value="InterPro"/>
</dbReference>
<accession>A0AAN7Q1K3</accession>
<dbReference type="AlphaFoldDB" id="A0AAN7Q1K3"/>
<dbReference type="SUPFAM" id="SSF50494">
    <property type="entry name" value="Trypsin-like serine proteases"/>
    <property type="match status" value="2"/>
</dbReference>
<dbReference type="Gene3D" id="2.30.42.10">
    <property type="match status" value="3"/>
</dbReference>
<evidence type="ECO:0000256" key="2">
    <source>
        <dbReference type="SAM" id="MobiDB-lite"/>
    </source>
</evidence>
<dbReference type="InterPro" id="IPR001940">
    <property type="entry name" value="Peptidase_S1C"/>
</dbReference>
<evidence type="ECO:0000313" key="5">
    <source>
        <dbReference type="Proteomes" id="UP001345219"/>
    </source>
</evidence>
<dbReference type="GO" id="GO:0006508">
    <property type="term" value="P:proteolysis"/>
    <property type="evidence" value="ECO:0007669"/>
    <property type="project" value="InterPro"/>
</dbReference>
<evidence type="ECO:0000256" key="1">
    <source>
        <dbReference type="ARBA" id="ARBA00010541"/>
    </source>
</evidence>
<evidence type="ECO:0000259" key="3">
    <source>
        <dbReference type="PROSITE" id="PS50106"/>
    </source>
</evidence>
<dbReference type="PANTHER" id="PTHR46366:SF1">
    <property type="entry name" value="PDZ DOMAIN-CONTAINING PROTEIN C1685.05"/>
    <property type="match status" value="1"/>
</dbReference>
<dbReference type="Gene3D" id="2.40.10.10">
    <property type="entry name" value="Trypsin-like serine proteases"/>
    <property type="match status" value="2"/>
</dbReference>
<evidence type="ECO:0000313" key="4">
    <source>
        <dbReference type="EMBL" id="KAK4755135.1"/>
    </source>
</evidence>
<protein>
    <recommendedName>
        <fullName evidence="3">PDZ domain-containing protein</fullName>
    </recommendedName>
</protein>
<dbReference type="InterPro" id="IPR001478">
    <property type="entry name" value="PDZ"/>
</dbReference>
<dbReference type="InterPro" id="IPR025926">
    <property type="entry name" value="PDZ-like_dom"/>
</dbReference>
<organism evidence="4 5">
    <name type="scientific">Trapa incisa</name>
    <dbReference type="NCBI Taxonomy" id="236973"/>
    <lineage>
        <taxon>Eukaryota</taxon>
        <taxon>Viridiplantae</taxon>
        <taxon>Streptophyta</taxon>
        <taxon>Embryophyta</taxon>
        <taxon>Tracheophyta</taxon>
        <taxon>Spermatophyta</taxon>
        <taxon>Magnoliopsida</taxon>
        <taxon>eudicotyledons</taxon>
        <taxon>Gunneridae</taxon>
        <taxon>Pentapetalae</taxon>
        <taxon>rosids</taxon>
        <taxon>malvids</taxon>
        <taxon>Myrtales</taxon>
        <taxon>Lythraceae</taxon>
        <taxon>Trapa</taxon>
    </lineage>
</organism>
<dbReference type="InterPro" id="IPR009003">
    <property type="entry name" value="Peptidase_S1_PA"/>
</dbReference>
<name>A0AAN7Q1K3_9MYRT</name>
<dbReference type="PRINTS" id="PR00834">
    <property type="entry name" value="PROTEASES2C"/>
</dbReference>
<dbReference type="Pfam" id="PF13365">
    <property type="entry name" value="Trypsin_2"/>
    <property type="match status" value="1"/>
</dbReference>
<dbReference type="CDD" id="cd06786">
    <property type="entry name" value="cpPDZ1_ScNma111-like"/>
    <property type="match status" value="1"/>
</dbReference>
<dbReference type="Pfam" id="PF12812">
    <property type="entry name" value="PDZ_1"/>
    <property type="match status" value="2"/>
</dbReference>
<dbReference type="CDD" id="cd06787">
    <property type="entry name" value="cpPDZ_AthDEGP7-like"/>
    <property type="match status" value="1"/>
</dbReference>
<dbReference type="InterPro" id="IPR036034">
    <property type="entry name" value="PDZ_sf"/>
</dbReference>